<evidence type="ECO:0000313" key="2">
    <source>
        <dbReference type="EMBL" id="KAK3169775.1"/>
    </source>
</evidence>
<sequence length="178" mass="20577">MIVEGLIVNSRTDSGSEDNIMRKDLVVQLNLEMDSTPEHQKEFRIANVWECPEHILDAEVRELYRREETERDIANLPEDEREAAALDERRNNDEHERRQELMFNGQHPLSQDASEETGQATAGERLTDIPDSSRVHEERSFISHGPAQICRLDPLSQLELSNVIMPDVLRNPFRSNTF</sequence>
<dbReference type="Proteomes" id="UP001276659">
    <property type="component" value="Unassembled WGS sequence"/>
</dbReference>
<gene>
    <name evidence="2" type="ORF">OEA41_009159</name>
</gene>
<dbReference type="EMBL" id="JASNWA010000009">
    <property type="protein sequence ID" value="KAK3169775.1"/>
    <property type="molecule type" value="Genomic_DNA"/>
</dbReference>
<keyword evidence="3" id="KW-1185">Reference proteome</keyword>
<evidence type="ECO:0000313" key="3">
    <source>
        <dbReference type="Proteomes" id="UP001276659"/>
    </source>
</evidence>
<proteinExistence type="predicted"/>
<evidence type="ECO:0000256" key="1">
    <source>
        <dbReference type="SAM" id="MobiDB-lite"/>
    </source>
</evidence>
<comment type="caution">
    <text evidence="2">The sequence shown here is derived from an EMBL/GenBank/DDBJ whole genome shotgun (WGS) entry which is preliminary data.</text>
</comment>
<dbReference type="AlphaFoldDB" id="A0AAD9Z1B3"/>
<reference evidence="2" key="1">
    <citation type="submission" date="2022-11" db="EMBL/GenBank/DDBJ databases">
        <title>Chromosomal genome sequence assembly and mating type (MAT) locus characterization of the leprose asexual lichenized fungus Lepraria neglecta (Nyl.) Erichsen.</title>
        <authorList>
            <person name="Allen J.L."/>
            <person name="Pfeffer B."/>
        </authorList>
    </citation>
    <scope>NUCLEOTIDE SEQUENCE</scope>
    <source>
        <strain evidence="2">Allen 5258</strain>
    </source>
</reference>
<name>A0AAD9Z1B3_9LECA</name>
<feature type="compositionally biased region" description="Basic and acidic residues" evidence="1">
    <location>
        <begin position="82"/>
        <end position="100"/>
    </location>
</feature>
<organism evidence="2 3">
    <name type="scientific">Lepraria neglecta</name>
    <dbReference type="NCBI Taxonomy" id="209136"/>
    <lineage>
        <taxon>Eukaryota</taxon>
        <taxon>Fungi</taxon>
        <taxon>Dikarya</taxon>
        <taxon>Ascomycota</taxon>
        <taxon>Pezizomycotina</taxon>
        <taxon>Lecanoromycetes</taxon>
        <taxon>OSLEUM clade</taxon>
        <taxon>Lecanoromycetidae</taxon>
        <taxon>Lecanorales</taxon>
        <taxon>Lecanorineae</taxon>
        <taxon>Stereocaulaceae</taxon>
        <taxon>Lepraria</taxon>
    </lineage>
</organism>
<feature type="compositionally biased region" description="Polar residues" evidence="1">
    <location>
        <begin position="107"/>
        <end position="120"/>
    </location>
</feature>
<accession>A0AAD9Z1B3</accession>
<feature type="region of interest" description="Disordered" evidence="1">
    <location>
        <begin position="74"/>
        <end position="136"/>
    </location>
</feature>
<protein>
    <submittedName>
        <fullName evidence="2">Uncharacterized protein</fullName>
    </submittedName>
</protein>
<feature type="compositionally biased region" description="Basic and acidic residues" evidence="1">
    <location>
        <begin position="125"/>
        <end position="136"/>
    </location>
</feature>